<protein>
    <recommendedName>
        <fullName evidence="1">F-box domain-containing protein</fullName>
    </recommendedName>
</protein>
<evidence type="ECO:0000313" key="3">
    <source>
        <dbReference type="Proteomes" id="UP000800092"/>
    </source>
</evidence>
<reference evidence="2" key="1">
    <citation type="journal article" date="2020" name="Stud. Mycol.">
        <title>101 Dothideomycetes genomes: a test case for predicting lifestyles and emergence of pathogens.</title>
        <authorList>
            <person name="Haridas S."/>
            <person name="Albert R."/>
            <person name="Binder M."/>
            <person name="Bloem J."/>
            <person name="Labutti K."/>
            <person name="Salamov A."/>
            <person name="Andreopoulos B."/>
            <person name="Baker S."/>
            <person name="Barry K."/>
            <person name="Bills G."/>
            <person name="Bluhm B."/>
            <person name="Cannon C."/>
            <person name="Castanera R."/>
            <person name="Culley D."/>
            <person name="Daum C."/>
            <person name="Ezra D."/>
            <person name="Gonzalez J."/>
            <person name="Henrissat B."/>
            <person name="Kuo A."/>
            <person name="Liang C."/>
            <person name="Lipzen A."/>
            <person name="Lutzoni F."/>
            <person name="Magnuson J."/>
            <person name="Mondo S."/>
            <person name="Nolan M."/>
            <person name="Ohm R."/>
            <person name="Pangilinan J."/>
            <person name="Park H.-J."/>
            <person name="Ramirez L."/>
            <person name="Alfaro M."/>
            <person name="Sun H."/>
            <person name="Tritt A."/>
            <person name="Yoshinaga Y."/>
            <person name="Zwiers L.-H."/>
            <person name="Turgeon B."/>
            <person name="Goodwin S."/>
            <person name="Spatafora J."/>
            <person name="Crous P."/>
            <person name="Grigoriev I."/>
        </authorList>
    </citation>
    <scope>NUCLEOTIDE SEQUENCE</scope>
    <source>
        <strain evidence="2">Tuck. ex Michener</strain>
    </source>
</reference>
<sequence>MDSLPAELKLQIVSYLDGDAPSVQNFTGEPSVENWAHCKHQPLKSLSLVSRKWRIAVFPSLFRNIRLNLDSMGPPLLISDDPLYSLRLEGFSAFPPTPVLQNRITSLFVYATATNEWVTQIDSLVDFWGAILPLMPHLQRIVILANPEAIGNLIDIHIVLHDSWAFDMPLQAIMLEQAPGSEYDTFMDLPDDRRFPRTMCRNGVLDPRKWTNISINEGSSLKAYSTYEYFHKTPPSISRGLKEYFRVTPLFQTLTHITFVAIFPLPDAVERFVARFAKLRLVVQSLTVQLAPLYASRLLEDPERVGTAQLSDCWSELGESYRSLGEEIPQQAARKGSRLRLFRCLDWGLYEGFQEELSLSLGGPLAIYGWETAGDGIWRRPVEADSETGSASDGTDAGFDISDWEDEAMDAFGDH</sequence>
<dbReference type="AlphaFoldDB" id="A0A6A6HP16"/>
<organism evidence="2 3">
    <name type="scientific">Viridothelium virens</name>
    <name type="common">Speckled blister lichen</name>
    <name type="synonym">Trypethelium virens</name>
    <dbReference type="NCBI Taxonomy" id="1048519"/>
    <lineage>
        <taxon>Eukaryota</taxon>
        <taxon>Fungi</taxon>
        <taxon>Dikarya</taxon>
        <taxon>Ascomycota</taxon>
        <taxon>Pezizomycotina</taxon>
        <taxon>Dothideomycetes</taxon>
        <taxon>Dothideomycetes incertae sedis</taxon>
        <taxon>Trypetheliales</taxon>
        <taxon>Trypetheliaceae</taxon>
        <taxon>Viridothelium</taxon>
    </lineage>
</organism>
<gene>
    <name evidence="2" type="ORF">EV356DRAFT_528497</name>
</gene>
<dbReference type="EMBL" id="ML991773">
    <property type="protein sequence ID" value="KAF2239220.1"/>
    <property type="molecule type" value="Genomic_DNA"/>
</dbReference>
<dbReference type="InterPro" id="IPR001810">
    <property type="entry name" value="F-box_dom"/>
</dbReference>
<feature type="domain" description="F-box" evidence="1">
    <location>
        <begin position="1"/>
        <end position="67"/>
    </location>
</feature>
<dbReference type="Proteomes" id="UP000800092">
    <property type="component" value="Unassembled WGS sequence"/>
</dbReference>
<evidence type="ECO:0000259" key="1">
    <source>
        <dbReference type="Pfam" id="PF12937"/>
    </source>
</evidence>
<keyword evidence="3" id="KW-1185">Reference proteome</keyword>
<dbReference type="Pfam" id="PF12937">
    <property type="entry name" value="F-box-like"/>
    <property type="match status" value="1"/>
</dbReference>
<dbReference type="OrthoDB" id="5296720at2759"/>
<name>A0A6A6HP16_VIRVR</name>
<accession>A0A6A6HP16</accession>
<proteinExistence type="predicted"/>
<evidence type="ECO:0000313" key="2">
    <source>
        <dbReference type="EMBL" id="KAF2239220.1"/>
    </source>
</evidence>